<dbReference type="InterPro" id="IPR000870">
    <property type="entry name" value="Homoserine_kinase"/>
</dbReference>
<comment type="subcellular location">
    <subcellularLocation>
        <location evidence="12">Cytoplasm</location>
    </subcellularLocation>
</comment>
<dbReference type="AlphaFoldDB" id="A0AB39VKH8"/>
<evidence type="ECO:0000259" key="14">
    <source>
        <dbReference type="Pfam" id="PF08544"/>
    </source>
</evidence>
<dbReference type="SUPFAM" id="SSF54211">
    <property type="entry name" value="Ribosomal protein S5 domain 2-like"/>
    <property type="match status" value="1"/>
</dbReference>
<dbReference type="InterPro" id="IPR013750">
    <property type="entry name" value="GHMP_kinase_C_dom"/>
</dbReference>
<keyword evidence="6 12" id="KW-0808">Transferase</keyword>
<dbReference type="Pfam" id="PF08544">
    <property type="entry name" value="GHMP_kinases_C"/>
    <property type="match status" value="1"/>
</dbReference>
<evidence type="ECO:0000256" key="3">
    <source>
        <dbReference type="ARBA" id="ARBA00012078"/>
    </source>
</evidence>
<dbReference type="PANTHER" id="PTHR20861:SF1">
    <property type="entry name" value="HOMOSERINE KINASE"/>
    <property type="match status" value="1"/>
</dbReference>
<accession>A0AB39VKH8</accession>
<dbReference type="Pfam" id="PF00288">
    <property type="entry name" value="GHMP_kinases_N"/>
    <property type="match status" value="1"/>
</dbReference>
<evidence type="ECO:0000256" key="12">
    <source>
        <dbReference type="HAMAP-Rule" id="MF_00384"/>
    </source>
</evidence>
<dbReference type="PROSITE" id="PS00627">
    <property type="entry name" value="GHMP_KINASES_ATP"/>
    <property type="match status" value="1"/>
</dbReference>
<evidence type="ECO:0000256" key="8">
    <source>
        <dbReference type="ARBA" id="ARBA00022741"/>
    </source>
</evidence>
<dbReference type="SUPFAM" id="SSF55060">
    <property type="entry name" value="GHMP Kinase, C-terminal domain"/>
    <property type="match status" value="1"/>
</dbReference>
<evidence type="ECO:0000259" key="13">
    <source>
        <dbReference type="Pfam" id="PF00288"/>
    </source>
</evidence>
<protein>
    <recommendedName>
        <fullName evidence="4 12">Homoserine kinase</fullName>
        <shortName evidence="12">HK</shortName>
        <shortName evidence="12">HSK</shortName>
        <ecNumber evidence="3 12">2.7.1.39</ecNumber>
    </recommendedName>
</protein>
<keyword evidence="5 12" id="KW-0028">Amino-acid biosynthesis</keyword>
<dbReference type="NCBIfam" id="TIGR00191">
    <property type="entry name" value="thrB"/>
    <property type="match status" value="1"/>
</dbReference>
<dbReference type="EC" id="2.7.1.39" evidence="3 12"/>
<evidence type="ECO:0000256" key="10">
    <source>
        <dbReference type="ARBA" id="ARBA00022840"/>
    </source>
</evidence>
<dbReference type="KEGG" id="lrug:AB8B22_04915"/>
<keyword evidence="8 12" id="KW-0547">Nucleotide-binding</keyword>
<comment type="pathway">
    <text evidence="1 12">Amino-acid biosynthesis; L-threonine biosynthesis; L-threonine from L-aspartate: step 4/5.</text>
</comment>
<dbReference type="Gene3D" id="3.30.230.10">
    <property type="match status" value="1"/>
</dbReference>
<organism evidence="15">
    <name type="scientific">Leptotrichia rugosa</name>
    <dbReference type="NCBI Taxonomy" id="3239302"/>
    <lineage>
        <taxon>Bacteria</taxon>
        <taxon>Fusobacteriati</taxon>
        <taxon>Fusobacteriota</taxon>
        <taxon>Fusobacteriia</taxon>
        <taxon>Fusobacteriales</taxon>
        <taxon>Leptotrichiaceae</taxon>
        <taxon>Leptotrichia</taxon>
    </lineage>
</organism>
<dbReference type="InterPro" id="IPR006204">
    <property type="entry name" value="GHMP_kinase_N_dom"/>
</dbReference>
<sequence length="297" mass="33217">MGLKFKVRVPGTSANIGVGYDCLGVALDYFLEMEVEESDKIEFFENGKPFPIPIEENLIFEAIKYTEKHLVKNIPSYKVNITRNDIPISRGLGSSSSAIVAGILIANKFAGDVLDVDKIAELAVEMEGHPDNVVPAIFGGMVLTAHDKDKLVYSSLLSSDDLCFYVMIPDFKLSTEKARSVLPNSYLVSDVINNMSKLGLLVNAFSKGEYQNLRFLLGDKIHQPYRFALINDSEKIFEMSKKYGALGEYISGAGPTLISLNYDNDEFLENMRKELEKLPDKWTIEKKKINLYGAEVF</sequence>
<name>A0AB39VKH8_9FUSO</name>
<comment type="function">
    <text evidence="12">Catalyzes the ATP-dependent phosphorylation of L-homoserine to L-homoserine phosphate.</text>
</comment>
<dbReference type="Gene3D" id="3.30.70.890">
    <property type="entry name" value="GHMP kinase, C-terminal domain"/>
    <property type="match status" value="1"/>
</dbReference>
<dbReference type="InterPro" id="IPR036554">
    <property type="entry name" value="GHMP_kinase_C_sf"/>
</dbReference>
<dbReference type="RefSeq" id="WP_369711886.1">
    <property type="nucleotide sequence ID" value="NZ_CP165644.1"/>
</dbReference>
<dbReference type="InterPro" id="IPR014721">
    <property type="entry name" value="Ribsml_uS5_D2-typ_fold_subgr"/>
</dbReference>
<evidence type="ECO:0000256" key="9">
    <source>
        <dbReference type="ARBA" id="ARBA00022777"/>
    </source>
</evidence>
<proteinExistence type="inferred from homology"/>
<evidence type="ECO:0000256" key="4">
    <source>
        <dbReference type="ARBA" id="ARBA00017858"/>
    </source>
</evidence>
<keyword evidence="7 12" id="KW-0791">Threonine biosynthesis</keyword>
<evidence type="ECO:0000256" key="11">
    <source>
        <dbReference type="ARBA" id="ARBA00049375"/>
    </source>
</evidence>
<evidence type="ECO:0000256" key="7">
    <source>
        <dbReference type="ARBA" id="ARBA00022697"/>
    </source>
</evidence>
<keyword evidence="12" id="KW-0963">Cytoplasm</keyword>
<dbReference type="GO" id="GO:0005737">
    <property type="term" value="C:cytoplasm"/>
    <property type="evidence" value="ECO:0007669"/>
    <property type="project" value="UniProtKB-SubCell"/>
</dbReference>
<dbReference type="InterPro" id="IPR006203">
    <property type="entry name" value="GHMP_knse_ATP-bd_CS"/>
</dbReference>
<feature type="binding site" evidence="12">
    <location>
        <begin position="87"/>
        <end position="97"/>
    </location>
    <ligand>
        <name>ATP</name>
        <dbReference type="ChEBI" id="CHEBI:30616"/>
    </ligand>
</feature>
<evidence type="ECO:0000256" key="6">
    <source>
        <dbReference type="ARBA" id="ARBA00022679"/>
    </source>
</evidence>
<dbReference type="EMBL" id="CP165644">
    <property type="protein sequence ID" value="XDU67757.1"/>
    <property type="molecule type" value="Genomic_DNA"/>
</dbReference>
<evidence type="ECO:0000256" key="2">
    <source>
        <dbReference type="ARBA" id="ARBA00007370"/>
    </source>
</evidence>
<comment type="catalytic activity">
    <reaction evidence="11 12">
        <text>L-homoserine + ATP = O-phospho-L-homoserine + ADP + H(+)</text>
        <dbReference type="Rhea" id="RHEA:13985"/>
        <dbReference type="ChEBI" id="CHEBI:15378"/>
        <dbReference type="ChEBI" id="CHEBI:30616"/>
        <dbReference type="ChEBI" id="CHEBI:57476"/>
        <dbReference type="ChEBI" id="CHEBI:57590"/>
        <dbReference type="ChEBI" id="CHEBI:456216"/>
        <dbReference type="EC" id="2.7.1.39"/>
    </reaction>
</comment>
<gene>
    <name evidence="12 15" type="primary">thrB</name>
    <name evidence="15" type="ORF">AB8B22_04915</name>
</gene>
<feature type="domain" description="GHMP kinase C-terminal" evidence="14">
    <location>
        <begin position="213"/>
        <end position="261"/>
    </location>
</feature>
<feature type="domain" description="GHMP kinase N-terminal" evidence="13">
    <location>
        <begin position="57"/>
        <end position="140"/>
    </location>
</feature>
<evidence type="ECO:0000256" key="1">
    <source>
        <dbReference type="ARBA" id="ARBA00005015"/>
    </source>
</evidence>
<keyword evidence="10 12" id="KW-0067">ATP-binding</keyword>
<reference evidence="15" key="1">
    <citation type="submission" date="2024-07" db="EMBL/GenBank/DDBJ databases">
        <authorList>
            <person name="Li X.-J."/>
            <person name="Wang X."/>
        </authorList>
    </citation>
    <scope>NUCLEOTIDE SEQUENCE</scope>
    <source>
        <strain evidence="15">HSP-334</strain>
    </source>
</reference>
<evidence type="ECO:0000256" key="5">
    <source>
        <dbReference type="ARBA" id="ARBA00022605"/>
    </source>
</evidence>
<dbReference type="PANTHER" id="PTHR20861">
    <property type="entry name" value="HOMOSERINE/4-DIPHOSPHOCYTIDYL-2-C-METHYL-D-ERYTHRITOL KINASE"/>
    <property type="match status" value="1"/>
</dbReference>
<dbReference type="InterPro" id="IPR020568">
    <property type="entry name" value="Ribosomal_Su5_D2-typ_SF"/>
</dbReference>
<dbReference type="GO" id="GO:0009088">
    <property type="term" value="P:threonine biosynthetic process"/>
    <property type="evidence" value="ECO:0007669"/>
    <property type="project" value="UniProtKB-UniRule"/>
</dbReference>
<keyword evidence="9 12" id="KW-0418">Kinase</keyword>
<dbReference type="PRINTS" id="PR00958">
    <property type="entry name" value="HOMSERKINASE"/>
</dbReference>
<dbReference type="PIRSF" id="PIRSF000676">
    <property type="entry name" value="Homoser_kin"/>
    <property type="match status" value="1"/>
</dbReference>
<evidence type="ECO:0000313" key="15">
    <source>
        <dbReference type="EMBL" id="XDU67757.1"/>
    </source>
</evidence>
<comment type="similarity">
    <text evidence="2 12">Belongs to the GHMP kinase family. Homoserine kinase subfamily.</text>
</comment>
<dbReference type="GO" id="GO:0004413">
    <property type="term" value="F:homoserine kinase activity"/>
    <property type="evidence" value="ECO:0007669"/>
    <property type="project" value="UniProtKB-UniRule"/>
</dbReference>
<dbReference type="GO" id="GO:0005524">
    <property type="term" value="F:ATP binding"/>
    <property type="evidence" value="ECO:0007669"/>
    <property type="project" value="UniProtKB-UniRule"/>
</dbReference>
<dbReference type="HAMAP" id="MF_00384">
    <property type="entry name" value="Homoser_kinase"/>
    <property type="match status" value="1"/>
</dbReference>